<accession>A0A840WI49</accession>
<dbReference type="SUPFAM" id="SSF56112">
    <property type="entry name" value="Protein kinase-like (PK-like)"/>
    <property type="match status" value="1"/>
</dbReference>
<keyword evidence="2" id="KW-0418">Kinase</keyword>
<proteinExistence type="predicted"/>
<evidence type="ECO:0000313" key="3">
    <source>
        <dbReference type="Proteomes" id="UP000579647"/>
    </source>
</evidence>
<sequence length="208" mass="23489">MLLDDTIPRPSLLGEHAWAEPETGLVFQAHLWERLTGRMASKTPDLSEPPSVSDRWWNELRGALDRLRQASVPQHRQRSHTPGFIERLPKFIPELAGTDLTVSEWETSHGDLHWANLTAVPLAIIDWEGWGMAPAGYDAAVLHTYALPEPRTAARVREVFADVLETEAGRFSQLIIAAEVIQAAVRDDLHARLLPHVRRRVEELLTPR</sequence>
<keyword evidence="2" id="KW-0808">Transferase</keyword>
<dbReference type="Proteomes" id="UP000579647">
    <property type="component" value="Unassembled WGS sequence"/>
</dbReference>
<evidence type="ECO:0000313" key="2">
    <source>
        <dbReference type="EMBL" id="MBB5492681.1"/>
    </source>
</evidence>
<protein>
    <submittedName>
        <fullName evidence="2">Thiamine kinase-like enzyme</fullName>
    </submittedName>
</protein>
<comment type="caution">
    <text evidence="2">The sequence shown here is derived from an EMBL/GenBank/DDBJ whole genome shotgun (WGS) entry which is preliminary data.</text>
</comment>
<dbReference type="InterPro" id="IPR002575">
    <property type="entry name" value="Aminoglycoside_PTrfase"/>
</dbReference>
<dbReference type="Gene3D" id="3.90.1200.10">
    <property type="match status" value="1"/>
</dbReference>
<feature type="domain" description="Aminoglycoside phosphotransferase" evidence="1">
    <location>
        <begin position="28"/>
        <end position="162"/>
    </location>
</feature>
<reference evidence="2 3" key="1">
    <citation type="submission" date="2020-08" db="EMBL/GenBank/DDBJ databases">
        <title>Sequencing the genomes of 1000 actinobacteria strains.</title>
        <authorList>
            <person name="Klenk H.-P."/>
        </authorList>
    </citation>
    <scope>NUCLEOTIDE SEQUENCE [LARGE SCALE GENOMIC DNA]</scope>
    <source>
        <strain evidence="2 3">DSM 44598</strain>
    </source>
</reference>
<dbReference type="RefSeq" id="WP_254418398.1">
    <property type="nucleotide sequence ID" value="NZ_BAAAKM010000033.1"/>
</dbReference>
<evidence type="ECO:0000259" key="1">
    <source>
        <dbReference type="Pfam" id="PF01636"/>
    </source>
</evidence>
<dbReference type="InterPro" id="IPR011009">
    <property type="entry name" value="Kinase-like_dom_sf"/>
</dbReference>
<keyword evidence="3" id="KW-1185">Reference proteome</keyword>
<dbReference type="AlphaFoldDB" id="A0A840WI49"/>
<dbReference type="EMBL" id="JACHDO010000001">
    <property type="protein sequence ID" value="MBB5492681.1"/>
    <property type="molecule type" value="Genomic_DNA"/>
</dbReference>
<dbReference type="Pfam" id="PF01636">
    <property type="entry name" value="APH"/>
    <property type="match status" value="1"/>
</dbReference>
<organism evidence="2 3">
    <name type="scientific">Nocardiopsis metallicus</name>
    <dbReference type="NCBI Taxonomy" id="179819"/>
    <lineage>
        <taxon>Bacteria</taxon>
        <taxon>Bacillati</taxon>
        <taxon>Actinomycetota</taxon>
        <taxon>Actinomycetes</taxon>
        <taxon>Streptosporangiales</taxon>
        <taxon>Nocardiopsidaceae</taxon>
        <taxon>Nocardiopsis</taxon>
    </lineage>
</organism>
<gene>
    <name evidence="2" type="ORF">HNR07_003818</name>
</gene>
<name>A0A840WI49_9ACTN</name>
<dbReference type="GO" id="GO:0016301">
    <property type="term" value="F:kinase activity"/>
    <property type="evidence" value="ECO:0007669"/>
    <property type="project" value="UniProtKB-KW"/>
</dbReference>